<proteinExistence type="predicted"/>
<dbReference type="AlphaFoldDB" id="A0A382PIE7"/>
<protein>
    <submittedName>
        <fullName evidence="1">Uncharacterized protein</fullName>
    </submittedName>
</protein>
<reference evidence="1" key="1">
    <citation type="submission" date="2018-05" db="EMBL/GenBank/DDBJ databases">
        <authorList>
            <person name="Lanie J.A."/>
            <person name="Ng W.-L."/>
            <person name="Kazmierczak K.M."/>
            <person name="Andrzejewski T.M."/>
            <person name="Davidsen T.M."/>
            <person name="Wayne K.J."/>
            <person name="Tettelin H."/>
            <person name="Glass J.I."/>
            <person name="Rusch D."/>
            <person name="Podicherti R."/>
            <person name="Tsui H.-C.T."/>
            <person name="Winkler M.E."/>
        </authorList>
    </citation>
    <scope>NUCLEOTIDE SEQUENCE</scope>
</reference>
<evidence type="ECO:0000313" key="1">
    <source>
        <dbReference type="EMBL" id="SVC72415.1"/>
    </source>
</evidence>
<sequence length="165" mass="17615">MLVVLSFISQTFVVVDTDSYSSAVVEDSSILEELSEYGGARGSPSNLSVPFTDFAGGTSDCKCHGTWFSNGQIIIFAAESSNSTYGGAGKGWELYVSDGTLTGTSMIKDLNPGMGDINGALLDSYNSHVWWNDVLYFNLDDGTDETGAELWRTDGTAAGTYIVKD</sequence>
<dbReference type="EMBL" id="UINC01107214">
    <property type="protein sequence ID" value="SVC72415.1"/>
    <property type="molecule type" value="Genomic_DNA"/>
</dbReference>
<accession>A0A382PIE7</accession>
<feature type="non-terminal residue" evidence="1">
    <location>
        <position position="165"/>
    </location>
</feature>
<organism evidence="1">
    <name type="scientific">marine metagenome</name>
    <dbReference type="NCBI Taxonomy" id="408172"/>
    <lineage>
        <taxon>unclassified sequences</taxon>
        <taxon>metagenomes</taxon>
        <taxon>ecological metagenomes</taxon>
    </lineage>
</organism>
<name>A0A382PIE7_9ZZZZ</name>
<gene>
    <name evidence="1" type="ORF">METZ01_LOCUS325269</name>
</gene>